<evidence type="ECO:0000313" key="3">
    <source>
        <dbReference type="Proteomes" id="UP000245119"/>
    </source>
</evidence>
<dbReference type="Proteomes" id="UP000245119">
    <property type="component" value="Linkage Group LG8"/>
</dbReference>
<protein>
    <submittedName>
        <fullName evidence="2">Uncharacterized protein</fullName>
    </submittedName>
</protein>
<feature type="coiled-coil region" evidence="1">
    <location>
        <begin position="136"/>
        <end position="180"/>
    </location>
</feature>
<proteinExistence type="predicted"/>
<name>A0A2T7NYK4_POMCA</name>
<dbReference type="STRING" id="400727.A0A2T7NYK4"/>
<dbReference type="OrthoDB" id="5860767at2759"/>
<dbReference type="InterPro" id="IPR039719">
    <property type="entry name" value="FBXO28"/>
</dbReference>
<dbReference type="EMBL" id="PZQS01000008">
    <property type="protein sequence ID" value="PVD26258.1"/>
    <property type="molecule type" value="Genomic_DNA"/>
</dbReference>
<organism evidence="2 3">
    <name type="scientific">Pomacea canaliculata</name>
    <name type="common">Golden apple snail</name>
    <dbReference type="NCBI Taxonomy" id="400727"/>
    <lineage>
        <taxon>Eukaryota</taxon>
        <taxon>Metazoa</taxon>
        <taxon>Spiralia</taxon>
        <taxon>Lophotrochozoa</taxon>
        <taxon>Mollusca</taxon>
        <taxon>Gastropoda</taxon>
        <taxon>Caenogastropoda</taxon>
        <taxon>Architaenioglossa</taxon>
        <taxon>Ampullarioidea</taxon>
        <taxon>Ampullariidae</taxon>
        <taxon>Pomacea</taxon>
    </lineage>
</organism>
<keyword evidence="3" id="KW-1185">Reference proteome</keyword>
<dbReference type="PANTHER" id="PTHR13252:SF9">
    <property type="entry name" value="F-BOX ONLY PROTEIN 28"/>
    <property type="match status" value="1"/>
</dbReference>
<keyword evidence="1" id="KW-0175">Coiled coil</keyword>
<dbReference type="GO" id="GO:0000209">
    <property type="term" value="P:protein polyubiquitination"/>
    <property type="evidence" value="ECO:0007669"/>
    <property type="project" value="TreeGrafter"/>
</dbReference>
<evidence type="ECO:0000256" key="1">
    <source>
        <dbReference type="SAM" id="Coils"/>
    </source>
</evidence>
<dbReference type="AlphaFoldDB" id="A0A2T7NYK4"/>
<sequence length="333" mass="37401">MVAEPKKTQPGETKVLDELYRILNLLQQTDRQLPRSHEFLQELRDISSMAMEHFEENVVPRLKNHISPSTMSITGNILSDVTSCPSASGSWTASVSRSLTPGRLPALRQDPLRLQQQIKAQNTTMLALRKEQHEQRSKLNEQRRLITEQERKLQEQSKLIMELTTRAQAQEIKVEMLSRQVSLLTGQSFGLVDSCNLMHQPPSDPLIGGDNSLGKEVKLENANSWGTVLGSVNKDKLSKDYYGTCAEATKSYASNENTCNDSCEINVMNTVKYIPPRADCHSEQGKSSEDINIVAADLLSQGTKNQRKKYFLTKDMAVVKTALRGNLQMTWVP</sequence>
<dbReference type="PANTHER" id="PTHR13252">
    <property type="entry name" value="F-BOX ONLY PROTEIN 28"/>
    <property type="match status" value="1"/>
</dbReference>
<comment type="caution">
    <text evidence="2">The sequence shown here is derived from an EMBL/GenBank/DDBJ whole genome shotgun (WGS) entry which is preliminary data.</text>
</comment>
<evidence type="ECO:0000313" key="2">
    <source>
        <dbReference type="EMBL" id="PVD26258.1"/>
    </source>
</evidence>
<gene>
    <name evidence="2" type="ORF">C0Q70_13928</name>
</gene>
<accession>A0A2T7NYK4</accession>
<reference evidence="2 3" key="1">
    <citation type="submission" date="2018-04" db="EMBL/GenBank/DDBJ databases">
        <title>The genome of golden apple snail Pomacea canaliculata provides insight into stress tolerance and invasive adaptation.</title>
        <authorList>
            <person name="Liu C."/>
            <person name="Liu B."/>
            <person name="Ren Y."/>
            <person name="Zhang Y."/>
            <person name="Wang H."/>
            <person name="Li S."/>
            <person name="Jiang F."/>
            <person name="Yin L."/>
            <person name="Zhang G."/>
            <person name="Qian W."/>
            <person name="Fan W."/>
        </authorList>
    </citation>
    <scope>NUCLEOTIDE SEQUENCE [LARGE SCALE GENOMIC DNA]</scope>
    <source>
        <strain evidence="2">SZHN2017</strain>
        <tissue evidence="2">Muscle</tissue>
    </source>
</reference>